<dbReference type="Proteomes" id="UP001634393">
    <property type="component" value="Unassembled WGS sequence"/>
</dbReference>
<reference evidence="6 7" key="1">
    <citation type="submission" date="2024-12" db="EMBL/GenBank/DDBJ databases">
        <title>The unique morphological basis and parallel evolutionary history of personate flowers in Penstemon.</title>
        <authorList>
            <person name="Depatie T.H."/>
            <person name="Wessinger C.A."/>
        </authorList>
    </citation>
    <scope>NUCLEOTIDE SEQUENCE [LARGE SCALE GENOMIC DNA]</scope>
    <source>
        <strain evidence="6">WTNN_2</strain>
        <tissue evidence="6">Leaf</tissue>
    </source>
</reference>
<protein>
    <recommendedName>
        <fullName evidence="5">Alliinase C-terminal domain-containing protein</fullName>
    </recommendedName>
</protein>
<comment type="caution">
    <text evidence="6">The sequence shown here is derived from an EMBL/GenBank/DDBJ whole genome shotgun (WGS) entry which is preliminary data.</text>
</comment>
<accession>A0ABD3TF22</accession>
<evidence type="ECO:0000256" key="2">
    <source>
        <dbReference type="ARBA" id="ARBA00006312"/>
    </source>
</evidence>
<dbReference type="Gene3D" id="3.40.640.10">
    <property type="entry name" value="Type I PLP-dependent aspartate aminotransferase-like (Major domain)"/>
    <property type="match status" value="1"/>
</dbReference>
<evidence type="ECO:0000313" key="7">
    <source>
        <dbReference type="Proteomes" id="UP001634393"/>
    </source>
</evidence>
<evidence type="ECO:0000256" key="1">
    <source>
        <dbReference type="ARBA" id="ARBA00001933"/>
    </source>
</evidence>
<dbReference type="Gene3D" id="2.10.25.30">
    <property type="entry name" value="EGF-like, alliinase"/>
    <property type="match status" value="1"/>
</dbReference>
<comment type="cofactor">
    <cofactor evidence="1">
        <name>pyridoxal 5'-phosphate</name>
        <dbReference type="ChEBI" id="CHEBI:597326"/>
    </cofactor>
</comment>
<dbReference type="InterPro" id="IPR015421">
    <property type="entry name" value="PyrdxlP-dep_Trfase_major"/>
</dbReference>
<dbReference type="InterPro" id="IPR037029">
    <property type="entry name" value="Alliinase_N_sf"/>
</dbReference>
<keyword evidence="3" id="KW-0808">Transferase</keyword>
<dbReference type="Gene3D" id="3.90.1150.10">
    <property type="entry name" value="Aspartate Aminotransferase, domain 1"/>
    <property type="match status" value="1"/>
</dbReference>
<dbReference type="PANTHER" id="PTHR43795">
    <property type="entry name" value="BIFUNCTIONAL ASPARTATE AMINOTRANSFERASE AND GLUTAMATE/ASPARTATE-PREPHENATE AMINOTRANSFERASE-RELATED"/>
    <property type="match status" value="1"/>
</dbReference>
<feature type="domain" description="Alliinase C-terminal" evidence="5">
    <location>
        <begin position="40"/>
        <end position="397"/>
    </location>
</feature>
<keyword evidence="3" id="KW-0032">Aminotransferase</keyword>
<dbReference type="AlphaFoldDB" id="A0ABD3TF22"/>
<keyword evidence="7" id="KW-1185">Reference proteome</keyword>
<dbReference type="PANTHER" id="PTHR43795:SF15">
    <property type="entry name" value="TRYPTOPHAN AMINOTRANSFERASE-RELATED PROTEIN 1"/>
    <property type="match status" value="1"/>
</dbReference>
<dbReference type="InterPro" id="IPR015422">
    <property type="entry name" value="PyrdxlP-dep_Trfase_small"/>
</dbReference>
<dbReference type="CDD" id="cd00609">
    <property type="entry name" value="AAT_like"/>
    <property type="match status" value="1"/>
</dbReference>
<dbReference type="Pfam" id="PF04864">
    <property type="entry name" value="Alliinase_C"/>
    <property type="match status" value="1"/>
</dbReference>
<name>A0ABD3TF22_9LAMI</name>
<keyword evidence="4" id="KW-0663">Pyridoxal phosphate</keyword>
<dbReference type="GO" id="GO:0008483">
    <property type="term" value="F:transaminase activity"/>
    <property type="evidence" value="ECO:0007669"/>
    <property type="project" value="UniProtKB-KW"/>
</dbReference>
<gene>
    <name evidence="6" type="ORF">ACJIZ3_010331</name>
</gene>
<dbReference type="InterPro" id="IPR006948">
    <property type="entry name" value="Alliinase_C"/>
</dbReference>
<dbReference type="InterPro" id="IPR050478">
    <property type="entry name" value="Ethylene_sulfur-biosynth"/>
</dbReference>
<dbReference type="EMBL" id="JBJXBP010000004">
    <property type="protein sequence ID" value="KAL3835595.1"/>
    <property type="molecule type" value="Genomic_DNA"/>
</dbReference>
<organism evidence="6 7">
    <name type="scientific">Penstemon smallii</name>
    <dbReference type="NCBI Taxonomy" id="265156"/>
    <lineage>
        <taxon>Eukaryota</taxon>
        <taxon>Viridiplantae</taxon>
        <taxon>Streptophyta</taxon>
        <taxon>Embryophyta</taxon>
        <taxon>Tracheophyta</taxon>
        <taxon>Spermatophyta</taxon>
        <taxon>Magnoliopsida</taxon>
        <taxon>eudicotyledons</taxon>
        <taxon>Gunneridae</taxon>
        <taxon>Pentapetalae</taxon>
        <taxon>asterids</taxon>
        <taxon>lamiids</taxon>
        <taxon>Lamiales</taxon>
        <taxon>Plantaginaceae</taxon>
        <taxon>Cheloneae</taxon>
        <taxon>Penstemon</taxon>
    </lineage>
</organism>
<comment type="similarity">
    <text evidence="2">Belongs to the alliinase family.</text>
</comment>
<dbReference type="InterPro" id="IPR015424">
    <property type="entry name" value="PyrdxlP-dep_Trfase"/>
</dbReference>
<sequence>MELLIKSSKASLPVNHHGVRVNNIGTRVNIQNQHPESIIINLDHGDPTMYECYWKNLDEKYSVTIPGNQSLSYFSNIKNFCWFLEPKLEESIKTLHNTVGNAITEDYHIVVGTGSSQLILAALYAISDPLNEPNPIPVVSEAPYYSGYPEITDHLKSGLFKWAGDARSFDKDGPYIEMVTSPNNPDGVIREPVVNRAKGMLIHDLAYYWPQYTAITSPADHDIMLFTVSKCTGHAGSRIGWALVKDINVAKKMVKFIEINTIGVSKEAQLRAASILQIISLSCQKVKPYNLENFFEYSQEILAKRWKKLRNVVENNELFCVPKFPLQFCNFMRDFTQTYPGFAWMKCKEGVDCEKLLKGHKILTRSGKRLGSDVEYVRISMMGNDEEFDLFVQRLSIIHGMSNGN</sequence>
<evidence type="ECO:0000259" key="5">
    <source>
        <dbReference type="Pfam" id="PF04864"/>
    </source>
</evidence>
<dbReference type="SUPFAM" id="SSF53383">
    <property type="entry name" value="PLP-dependent transferases"/>
    <property type="match status" value="1"/>
</dbReference>
<evidence type="ECO:0000313" key="6">
    <source>
        <dbReference type="EMBL" id="KAL3835595.1"/>
    </source>
</evidence>
<evidence type="ECO:0000256" key="3">
    <source>
        <dbReference type="ARBA" id="ARBA00022576"/>
    </source>
</evidence>
<evidence type="ECO:0000256" key="4">
    <source>
        <dbReference type="ARBA" id="ARBA00022898"/>
    </source>
</evidence>
<proteinExistence type="inferred from homology"/>